<protein>
    <recommendedName>
        <fullName evidence="1">Protein SlyX homolog</fullName>
    </recommendedName>
</protein>
<dbReference type="Pfam" id="PF04102">
    <property type="entry name" value="SlyX"/>
    <property type="match status" value="1"/>
</dbReference>
<dbReference type="InterPro" id="IPR007236">
    <property type="entry name" value="SlyX"/>
</dbReference>
<evidence type="ECO:0000313" key="3">
    <source>
        <dbReference type="EMBL" id="MER2490363.1"/>
    </source>
</evidence>
<dbReference type="PANTHER" id="PTHR36508:SF1">
    <property type="entry name" value="PROTEIN SLYX"/>
    <property type="match status" value="1"/>
</dbReference>
<dbReference type="PANTHER" id="PTHR36508">
    <property type="entry name" value="PROTEIN SLYX"/>
    <property type="match status" value="1"/>
</dbReference>
<comment type="similarity">
    <text evidence="1">Belongs to the SlyX family.</text>
</comment>
<keyword evidence="2" id="KW-0175">Coiled coil</keyword>
<dbReference type="EMBL" id="JBELOE010000049">
    <property type="protein sequence ID" value="MER2490363.1"/>
    <property type="molecule type" value="Genomic_DNA"/>
</dbReference>
<reference evidence="3 4" key="1">
    <citation type="submission" date="2024-06" db="EMBL/GenBank/DDBJ databases">
        <authorList>
            <person name="Chen R.Y."/>
        </authorList>
    </citation>
    <scope>NUCLEOTIDE SEQUENCE [LARGE SCALE GENOMIC DNA]</scope>
    <source>
        <strain evidence="3 4">D2</strain>
    </source>
</reference>
<comment type="caution">
    <text evidence="3">The sequence shown here is derived from an EMBL/GenBank/DDBJ whole genome shotgun (WGS) entry which is preliminary data.</text>
</comment>
<evidence type="ECO:0000256" key="1">
    <source>
        <dbReference type="HAMAP-Rule" id="MF_00715"/>
    </source>
</evidence>
<evidence type="ECO:0000313" key="4">
    <source>
        <dbReference type="Proteomes" id="UP001467690"/>
    </source>
</evidence>
<gene>
    <name evidence="1" type="primary">slyX</name>
    <name evidence="3" type="ORF">ABS311_00475</name>
</gene>
<dbReference type="HAMAP" id="MF_00715">
    <property type="entry name" value="SlyX"/>
    <property type="match status" value="1"/>
</dbReference>
<feature type="coiled-coil region" evidence="2">
    <location>
        <begin position="2"/>
        <end position="50"/>
    </location>
</feature>
<accession>A0ABV1RBR5</accession>
<name>A0ABV1RBR5_9ALTE</name>
<dbReference type="Proteomes" id="UP001467690">
    <property type="component" value="Unassembled WGS sequence"/>
</dbReference>
<proteinExistence type="inferred from homology"/>
<dbReference type="Gene3D" id="1.20.5.300">
    <property type="match status" value="1"/>
</dbReference>
<organism evidence="3 4">
    <name type="scientific">Catenovulum sediminis</name>
    <dbReference type="NCBI Taxonomy" id="1740262"/>
    <lineage>
        <taxon>Bacteria</taxon>
        <taxon>Pseudomonadati</taxon>
        <taxon>Pseudomonadota</taxon>
        <taxon>Gammaproteobacteria</taxon>
        <taxon>Alteromonadales</taxon>
        <taxon>Alteromonadaceae</taxon>
        <taxon>Catenovulum</taxon>
    </lineage>
</organism>
<sequence>MTQKLENKIDNLEAQLAFQEDTIATLNDALVSQQQQISLLEKQVALLARKVKEAQPDSLIPQSMETPPPHY</sequence>
<dbReference type="RefSeq" id="WP_143870513.1">
    <property type="nucleotide sequence ID" value="NZ_CP041660.1"/>
</dbReference>
<evidence type="ECO:0000256" key="2">
    <source>
        <dbReference type="SAM" id="Coils"/>
    </source>
</evidence>
<keyword evidence="4" id="KW-1185">Reference proteome</keyword>